<sequence length="295" mass="33290">MSFQLSQLFDLNYWRQIISSDFLSRDYIINIIDILVVWYLVYKLIMLVKGTKAVQLLKGVAVFIGIRMVSELIGLHTLSWLMNQVIMYGVIAAVVIFQPEVRRGLEHLGRSSFFRTSRSEQQEDEKMILAFDKAIQYMSKRKIGALITVEKNTGLDEYIETGIPLDADITGELLINIFIPNTPLHDGAVIVKQGKIAVASAYLPLSESNLIPKEFGTRHRAAVGISEVSDAVTIIVSEETGDVSLTLNNDLIPRLTQEEYLKILRAELVPKEERKDKKNLLQHFIEGVSKGAKKK</sequence>
<comment type="subunit">
    <text evidence="10">Probably a homodimer.</text>
</comment>
<evidence type="ECO:0000256" key="1">
    <source>
        <dbReference type="ARBA" id="ARBA00000877"/>
    </source>
</evidence>
<dbReference type="Proteomes" id="UP000094068">
    <property type="component" value="Unassembled WGS sequence"/>
</dbReference>
<evidence type="ECO:0000256" key="6">
    <source>
        <dbReference type="ARBA" id="ARBA00022741"/>
    </source>
</evidence>
<dbReference type="NCBIfam" id="TIGR00159">
    <property type="entry name" value="diadenylate cyclase CdaA"/>
    <property type="match status" value="1"/>
</dbReference>
<name>A0A1E5GFC5_9ENTE</name>
<dbReference type="PROSITE" id="PS51794">
    <property type="entry name" value="DAC"/>
    <property type="match status" value="1"/>
</dbReference>
<dbReference type="PANTHER" id="PTHR34185:SF1">
    <property type="entry name" value="DIADENYLATE CYCLASE"/>
    <property type="match status" value="1"/>
</dbReference>
<protein>
    <recommendedName>
        <fullName evidence="10">Diadenylate cyclase</fullName>
        <shortName evidence="10">DAC</shortName>
        <ecNumber evidence="10">2.7.7.85</ecNumber>
    </recommendedName>
    <alternativeName>
        <fullName evidence="10">Cyclic-di-AMP synthase</fullName>
        <shortName evidence="10">c-di-AMP synthase</shortName>
    </alternativeName>
</protein>
<evidence type="ECO:0000256" key="5">
    <source>
        <dbReference type="ARBA" id="ARBA00022695"/>
    </source>
</evidence>
<keyword evidence="2 10" id="KW-1003">Cell membrane</keyword>
<dbReference type="HAMAP" id="MF_01499">
    <property type="entry name" value="DacA"/>
    <property type="match status" value="1"/>
</dbReference>
<comment type="subcellular location">
    <subcellularLocation>
        <location evidence="10">Cell membrane</location>
        <topology evidence="10">Single-pass membrane protein</topology>
    </subcellularLocation>
</comment>
<dbReference type="InterPro" id="IPR045585">
    <property type="entry name" value="CdaA_N"/>
</dbReference>
<dbReference type="OrthoDB" id="9807385at2"/>
<evidence type="ECO:0000256" key="9">
    <source>
        <dbReference type="ARBA" id="ARBA00023136"/>
    </source>
</evidence>
<organism evidence="12 13">
    <name type="scientific">Enterococcus ureasiticus</name>
    <dbReference type="NCBI Taxonomy" id="903984"/>
    <lineage>
        <taxon>Bacteria</taxon>
        <taxon>Bacillati</taxon>
        <taxon>Bacillota</taxon>
        <taxon>Bacilli</taxon>
        <taxon>Lactobacillales</taxon>
        <taxon>Enterococcaceae</taxon>
        <taxon>Enterococcus</taxon>
    </lineage>
</organism>
<proteinExistence type="inferred from homology"/>
<evidence type="ECO:0000313" key="12">
    <source>
        <dbReference type="EMBL" id="OEG11389.1"/>
    </source>
</evidence>
<evidence type="ECO:0000256" key="3">
    <source>
        <dbReference type="ARBA" id="ARBA00022679"/>
    </source>
</evidence>
<dbReference type="GO" id="GO:0006171">
    <property type="term" value="P:cAMP biosynthetic process"/>
    <property type="evidence" value="ECO:0007669"/>
    <property type="project" value="InterPro"/>
</dbReference>
<dbReference type="RefSeq" id="WP_069646161.1">
    <property type="nucleotide sequence ID" value="NZ_MIJZ01000013.1"/>
</dbReference>
<keyword evidence="7 10" id="KW-0067">ATP-binding</keyword>
<keyword evidence="3 10" id="KW-0808">Transferase</keyword>
<evidence type="ECO:0000256" key="2">
    <source>
        <dbReference type="ARBA" id="ARBA00022475"/>
    </source>
</evidence>
<comment type="similarity">
    <text evidence="10">Belongs to the adenylate cyclase family. DacA/CdaA subfamily.</text>
</comment>
<keyword evidence="9 10" id="KW-0472">Membrane</keyword>
<dbReference type="EMBL" id="MIJZ01000013">
    <property type="protein sequence ID" value="OEG11389.1"/>
    <property type="molecule type" value="Genomic_DNA"/>
</dbReference>
<keyword evidence="6 10" id="KW-0547">Nucleotide-binding</keyword>
<comment type="catalytic activity">
    <reaction evidence="1 10">
        <text>2 ATP = 3',3'-c-di-AMP + 2 diphosphate</text>
        <dbReference type="Rhea" id="RHEA:35655"/>
        <dbReference type="ChEBI" id="CHEBI:30616"/>
        <dbReference type="ChEBI" id="CHEBI:33019"/>
        <dbReference type="ChEBI" id="CHEBI:71500"/>
        <dbReference type="EC" id="2.7.7.85"/>
    </reaction>
</comment>
<keyword evidence="5 10" id="KW-0548">Nucleotidyltransferase</keyword>
<gene>
    <name evidence="10" type="primary">dacA</name>
    <name evidence="12" type="ORF">BCR21_08815</name>
</gene>
<feature type="domain" description="DAC" evidence="11">
    <location>
        <begin position="98"/>
        <end position="257"/>
    </location>
</feature>
<comment type="caution">
    <text evidence="12">The sequence shown here is derived from an EMBL/GenBank/DDBJ whole genome shotgun (WGS) entry which is preliminary data.</text>
</comment>
<dbReference type="FunFam" id="3.40.1700.10:FF:000002">
    <property type="entry name" value="Diadenylate cyclase"/>
    <property type="match status" value="1"/>
</dbReference>
<dbReference type="SUPFAM" id="SSF143597">
    <property type="entry name" value="YojJ-like"/>
    <property type="match status" value="1"/>
</dbReference>
<comment type="function">
    <text evidence="10">Catalyzes the condensation of 2 ATP molecules into cyclic di-AMP (c-di-AMP), a second messenger used to regulate differing processes in different bacteria.</text>
</comment>
<dbReference type="AlphaFoldDB" id="A0A1E5GFC5"/>
<dbReference type="InterPro" id="IPR014046">
    <property type="entry name" value="C-di-AMP_synthase"/>
</dbReference>
<evidence type="ECO:0000256" key="10">
    <source>
        <dbReference type="HAMAP-Rule" id="MF_01499"/>
    </source>
</evidence>
<dbReference type="InterPro" id="IPR003390">
    <property type="entry name" value="DNA_integrity_scan_DisA_N"/>
</dbReference>
<dbReference type="InterPro" id="IPR050338">
    <property type="entry name" value="DisA"/>
</dbReference>
<dbReference type="GO" id="GO:0005886">
    <property type="term" value="C:plasma membrane"/>
    <property type="evidence" value="ECO:0007669"/>
    <property type="project" value="UniProtKB-SubCell"/>
</dbReference>
<evidence type="ECO:0000259" key="11">
    <source>
        <dbReference type="PROSITE" id="PS51794"/>
    </source>
</evidence>
<evidence type="ECO:0000256" key="8">
    <source>
        <dbReference type="ARBA" id="ARBA00022989"/>
    </source>
</evidence>
<dbReference type="GO" id="GO:0005524">
    <property type="term" value="F:ATP binding"/>
    <property type="evidence" value="ECO:0007669"/>
    <property type="project" value="UniProtKB-UniRule"/>
</dbReference>
<dbReference type="PIRSF" id="PIRSF004793">
    <property type="entry name" value="UCP004793"/>
    <property type="match status" value="1"/>
</dbReference>
<dbReference type="Gene3D" id="3.40.1700.10">
    <property type="entry name" value="DNA integrity scanning protein, DisA, N-terminal domain"/>
    <property type="match status" value="1"/>
</dbReference>
<dbReference type="STRING" id="903984.BCR21_08815"/>
<keyword evidence="8 10" id="KW-1133">Transmembrane helix</keyword>
<dbReference type="Pfam" id="PF19293">
    <property type="entry name" value="CdaA_N"/>
    <property type="match status" value="1"/>
</dbReference>
<dbReference type="GO" id="GO:0106408">
    <property type="term" value="F:diadenylate cyclase activity"/>
    <property type="evidence" value="ECO:0007669"/>
    <property type="project" value="UniProtKB-EC"/>
</dbReference>
<reference evidence="13" key="1">
    <citation type="submission" date="2016-09" db="EMBL/GenBank/DDBJ databases">
        <authorList>
            <person name="Gulvik C.A."/>
        </authorList>
    </citation>
    <scope>NUCLEOTIDE SEQUENCE [LARGE SCALE GENOMIC DNA]</scope>
    <source>
        <strain evidence="13">DSM 23328</strain>
    </source>
</reference>
<feature type="transmembrane region" description="Helical" evidence="10">
    <location>
        <begin position="27"/>
        <end position="48"/>
    </location>
</feature>
<keyword evidence="13" id="KW-1185">Reference proteome</keyword>
<dbReference type="PANTHER" id="PTHR34185">
    <property type="entry name" value="DIADENYLATE CYCLASE"/>
    <property type="match status" value="1"/>
</dbReference>
<dbReference type="EC" id="2.7.7.85" evidence="10"/>
<dbReference type="InterPro" id="IPR034701">
    <property type="entry name" value="CdaA"/>
</dbReference>
<evidence type="ECO:0000313" key="13">
    <source>
        <dbReference type="Proteomes" id="UP000094068"/>
    </source>
</evidence>
<dbReference type="GO" id="GO:0004016">
    <property type="term" value="F:adenylate cyclase activity"/>
    <property type="evidence" value="ECO:0007669"/>
    <property type="project" value="UniProtKB-UniRule"/>
</dbReference>
<evidence type="ECO:0000256" key="4">
    <source>
        <dbReference type="ARBA" id="ARBA00022692"/>
    </source>
</evidence>
<evidence type="ECO:0000256" key="7">
    <source>
        <dbReference type="ARBA" id="ARBA00022840"/>
    </source>
</evidence>
<dbReference type="Pfam" id="PF02457">
    <property type="entry name" value="DAC"/>
    <property type="match status" value="1"/>
</dbReference>
<keyword evidence="4 10" id="KW-0812">Transmembrane</keyword>
<accession>A0A1E5GFC5</accession>
<dbReference type="InterPro" id="IPR036888">
    <property type="entry name" value="DNA_integrity_DisA_N_sf"/>
</dbReference>